<sequence>ERPLFAADSGAAGCRSDQHGARGQRLPAPARNGATAGHATHLSGSLPQNSPVPGGHGALR</sequence>
<feature type="non-terminal residue" evidence="2">
    <location>
        <position position="1"/>
    </location>
</feature>
<organism evidence="2">
    <name type="scientific">uncultured Leptolyngbya sp</name>
    <dbReference type="NCBI Taxonomy" id="332963"/>
    <lineage>
        <taxon>Bacteria</taxon>
        <taxon>Bacillati</taxon>
        <taxon>Cyanobacteriota</taxon>
        <taxon>Cyanophyceae</taxon>
        <taxon>Leptolyngbyales</taxon>
        <taxon>Leptolyngbyaceae</taxon>
        <taxon>Leptolyngbya group</taxon>
        <taxon>Leptolyngbya</taxon>
        <taxon>environmental samples</taxon>
    </lineage>
</organism>
<evidence type="ECO:0000313" key="2">
    <source>
        <dbReference type="EMBL" id="CAA9313689.1"/>
    </source>
</evidence>
<dbReference type="AlphaFoldDB" id="A0A6J4KS59"/>
<gene>
    <name evidence="2" type="ORF">AVDCRST_MAG94-1106</name>
</gene>
<feature type="non-terminal residue" evidence="2">
    <location>
        <position position="60"/>
    </location>
</feature>
<accession>A0A6J4KS59</accession>
<feature type="region of interest" description="Disordered" evidence="1">
    <location>
        <begin position="1"/>
        <end position="60"/>
    </location>
</feature>
<name>A0A6J4KS59_9CYAN</name>
<evidence type="ECO:0000256" key="1">
    <source>
        <dbReference type="SAM" id="MobiDB-lite"/>
    </source>
</evidence>
<feature type="compositionally biased region" description="Polar residues" evidence="1">
    <location>
        <begin position="42"/>
        <end position="51"/>
    </location>
</feature>
<protein>
    <submittedName>
        <fullName evidence="2">Uncharacterized protein</fullName>
    </submittedName>
</protein>
<proteinExistence type="predicted"/>
<reference evidence="2" key="1">
    <citation type="submission" date="2020-02" db="EMBL/GenBank/DDBJ databases">
        <authorList>
            <person name="Meier V. D."/>
        </authorList>
    </citation>
    <scope>NUCLEOTIDE SEQUENCE</scope>
    <source>
        <strain evidence="2">AVDCRST_MAG94</strain>
    </source>
</reference>
<dbReference type="EMBL" id="CADCTY010000373">
    <property type="protein sequence ID" value="CAA9313689.1"/>
    <property type="molecule type" value="Genomic_DNA"/>
</dbReference>